<gene>
    <name evidence="1" type="ORF">AB5J55_35380</name>
</gene>
<proteinExistence type="predicted"/>
<reference evidence="1" key="1">
    <citation type="submission" date="2024-07" db="EMBL/GenBank/DDBJ databases">
        <authorList>
            <person name="Yu S.T."/>
        </authorList>
    </citation>
    <scope>NUCLEOTIDE SEQUENCE</scope>
    <source>
        <strain evidence="1">R11</strain>
    </source>
</reference>
<dbReference type="AlphaFoldDB" id="A0AB39N9C1"/>
<dbReference type="EMBL" id="CP163432">
    <property type="protein sequence ID" value="XDQ14557.1"/>
    <property type="molecule type" value="Genomic_DNA"/>
</dbReference>
<organism evidence="1">
    <name type="scientific">Streptomyces sp. R11</name>
    <dbReference type="NCBI Taxonomy" id="3238625"/>
    <lineage>
        <taxon>Bacteria</taxon>
        <taxon>Bacillati</taxon>
        <taxon>Actinomycetota</taxon>
        <taxon>Actinomycetes</taxon>
        <taxon>Kitasatosporales</taxon>
        <taxon>Streptomycetaceae</taxon>
        <taxon>Streptomyces</taxon>
    </lineage>
</organism>
<name>A0AB39N9C1_9ACTN</name>
<accession>A0AB39N9C1</accession>
<sequence>MATTDYLADPADLAIWLGVPADDLKLLQALGAASSRFRGAVRHYVSFVAGETTVLDGNGKESLLLPAAPVTAVASVELDGEALTYRTDYDWSADGFLRRVGCCWPNKLRCIEVVWSHGYELIPEDIAEVIVDQARAQYAVRPGLTSMTVGGQSVGFGAQASIGVTSQWTTAVEKYRINHGDAP</sequence>
<dbReference type="RefSeq" id="WP_369274519.1">
    <property type="nucleotide sequence ID" value="NZ_CP163432.1"/>
</dbReference>
<protein>
    <submittedName>
        <fullName evidence="1">Mobile element protein</fullName>
    </submittedName>
</protein>
<evidence type="ECO:0000313" key="1">
    <source>
        <dbReference type="EMBL" id="XDQ14557.1"/>
    </source>
</evidence>